<evidence type="ECO:0000256" key="7">
    <source>
        <dbReference type="SAM" id="MobiDB-lite"/>
    </source>
</evidence>
<dbReference type="Proteomes" id="UP001376459">
    <property type="component" value="Unassembled WGS sequence"/>
</dbReference>
<evidence type="ECO:0000256" key="1">
    <source>
        <dbReference type="ARBA" id="ARBA00022670"/>
    </source>
</evidence>
<keyword evidence="5 6" id="KW-0482">Metalloprotease</keyword>
<comment type="caution">
    <text evidence="9">The sequence shown here is derived from an EMBL/GenBank/DDBJ whole genome shotgun (WGS) entry which is preliminary data.</text>
</comment>
<comment type="similarity">
    <text evidence="6">Belongs to the peptidase M48 family.</text>
</comment>
<reference evidence="9 10" key="1">
    <citation type="submission" date="2024-03" db="EMBL/GenBank/DDBJ databases">
        <title>Novel Streptomyces species of biotechnological and ecological value are a feature of Machair soil.</title>
        <authorList>
            <person name="Prole J.R."/>
            <person name="Goodfellow M."/>
            <person name="Allenby N."/>
            <person name="Ward A.C."/>
        </authorList>
    </citation>
    <scope>NUCLEOTIDE SEQUENCE [LARGE SCALE GENOMIC DNA]</scope>
    <source>
        <strain evidence="9 10">MS1.AVA.1</strain>
    </source>
</reference>
<feature type="compositionally biased region" description="Low complexity" evidence="7">
    <location>
        <begin position="99"/>
        <end position="108"/>
    </location>
</feature>
<feature type="domain" description="Peptidase M48" evidence="8">
    <location>
        <begin position="5"/>
        <end position="38"/>
    </location>
</feature>
<evidence type="ECO:0000256" key="5">
    <source>
        <dbReference type="ARBA" id="ARBA00023049"/>
    </source>
</evidence>
<evidence type="ECO:0000256" key="4">
    <source>
        <dbReference type="ARBA" id="ARBA00022833"/>
    </source>
</evidence>
<protein>
    <submittedName>
        <fullName evidence="9">M48 family metalloprotease</fullName>
        <ecNumber evidence="9">3.4.24.-</ecNumber>
    </submittedName>
</protein>
<keyword evidence="2" id="KW-0479">Metal-binding</keyword>
<dbReference type="EMBL" id="JBBKAK010000001">
    <property type="protein sequence ID" value="MEJ8671811.1"/>
    <property type="molecule type" value="Genomic_DNA"/>
</dbReference>
<sequence length="144" mass="15194">MRGLTPEQLAAVLEHERGHVVGRHHLALAAAQAFHSVFRRLPLARHGREQTALLLEMVADDCALRRHSGEALATAMYEMAAARTPKGAFAARRADGTDPPSASARSSPVPSPCVLGDRGHRGRVGSAAATARRVPPSARLIGSA</sequence>
<feature type="region of interest" description="Disordered" evidence="7">
    <location>
        <begin position="87"/>
        <end position="144"/>
    </location>
</feature>
<organism evidence="9 10">
    <name type="scientific">Streptomyces machairae</name>
    <dbReference type="NCBI Taxonomy" id="3134109"/>
    <lineage>
        <taxon>Bacteria</taxon>
        <taxon>Bacillati</taxon>
        <taxon>Actinomycetota</taxon>
        <taxon>Actinomycetes</taxon>
        <taxon>Kitasatosporales</taxon>
        <taxon>Streptomycetaceae</taxon>
        <taxon>Streptomyces</taxon>
    </lineage>
</organism>
<evidence type="ECO:0000256" key="6">
    <source>
        <dbReference type="RuleBase" id="RU003983"/>
    </source>
</evidence>
<evidence type="ECO:0000259" key="8">
    <source>
        <dbReference type="Pfam" id="PF01435"/>
    </source>
</evidence>
<evidence type="ECO:0000313" key="10">
    <source>
        <dbReference type="Proteomes" id="UP001376459"/>
    </source>
</evidence>
<evidence type="ECO:0000256" key="2">
    <source>
        <dbReference type="ARBA" id="ARBA00022723"/>
    </source>
</evidence>
<gene>
    <name evidence="9" type="ORF">WKI71_36175</name>
</gene>
<accession>A0ABU8USD4</accession>
<dbReference type="InterPro" id="IPR001915">
    <property type="entry name" value="Peptidase_M48"/>
</dbReference>
<dbReference type="Pfam" id="PF01435">
    <property type="entry name" value="Peptidase_M48"/>
    <property type="match status" value="1"/>
</dbReference>
<evidence type="ECO:0000313" key="9">
    <source>
        <dbReference type="EMBL" id="MEJ8671811.1"/>
    </source>
</evidence>
<keyword evidence="3 6" id="KW-0378">Hydrolase</keyword>
<keyword evidence="4 6" id="KW-0862">Zinc</keyword>
<dbReference type="GO" id="GO:0008237">
    <property type="term" value="F:metallopeptidase activity"/>
    <property type="evidence" value="ECO:0007669"/>
    <property type="project" value="UniProtKB-KW"/>
</dbReference>
<keyword evidence="1 6" id="KW-0645">Protease</keyword>
<dbReference type="EC" id="3.4.24.-" evidence="9"/>
<evidence type="ECO:0000256" key="3">
    <source>
        <dbReference type="ARBA" id="ARBA00022801"/>
    </source>
</evidence>
<comment type="cofactor">
    <cofactor evidence="6">
        <name>Zn(2+)</name>
        <dbReference type="ChEBI" id="CHEBI:29105"/>
    </cofactor>
    <text evidence="6">Binds 1 zinc ion per subunit.</text>
</comment>
<proteinExistence type="inferred from homology"/>
<keyword evidence="10" id="KW-1185">Reference proteome</keyword>
<name>A0ABU8USD4_9ACTN</name>